<dbReference type="InterPro" id="IPR011013">
    <property type="entry name" value="Gal_mutarotase_sf_dom"/>
</dbReference>
<dbReference type="PANTHER" id="PTHR43863:SF2">
    <property type="entry name" value="MALTASE-GLUCOAMYLASE"/>
    <property type="match status" value="1"/>
</dbReference>
<dbReference type="SUPFAM" id="SSF74650">
    <property type="entry name" value="Galactose mutarotase-like"/>
    <property type="match status" value="1"/>
</dbReference>
<dbReference type="CDD" id="cd14752">
    <property type="entry name" value="GH31_N"/>
    <property type="match status" value="1"/>
</dbReference>
<protein>
    <submittedName>
        <fullName evidence="6">Glycoside hydrolase family 31 protein</fullName>
    </submittedName>
</protein>
<evidence type="ECO:0000259" key="5">
    <source>
        <dbReference type="Pfam" id="PF21365"/>
    </source>
</evidence>
<dbReference type="InterPro" id="IPR048395">
    <property type="entry name" value="Glyco_hydro_31_C"/>
</dbReference>
<keyword evidence="3" id="KW-0732">Signal</keyword>
<reference evidence="6" key="1">
    <citation type="journal article" date="2020" name="Stud. Mycol.">
        <title>101 Dothideomycetes genomes: a test case for predicting lifestyles and emergence of pathogens.</title>
        <authorList>
            <person name="Haridas S."/>
            <person name="Albert R."/>
            <person name="Binder M."/>
            <person name="Bloem J."/>
            <person name="Labutti K."/>
            <person name="Salamov A."/>
            <person name="Andreopoulos B."/>
            <person name="Baker S."/>
            <person name="Barry K."/>
            <person name="Bills G."/>
            <person name="Bluhm B."/>
            <person name="Cannon C."/>
            <person name="Castanera R."/>
            <person name="Culley D."/>
            <person name="Daum C."/>
            <person name="Ezra D."/>
            <person name="Gonzalez J."/>
            <person name="Henrissat B."/>
            <person name="Kuo A."/>
            <person name="Liang C."/>
            <person name="Lipzen A."/>
            <person name="Lutzoni F."/>
            <person name="Magnuson J."/>
            <person name="Mondo S."/>
            <person name="Nolan M."/>
            <person name="Ohm R."/>
            <person name="Pangilinan J."/>
            <person name="Park H.-J."/>
            <person name="Ramirez L."/>
            <person name="Alfaro M."/>
            <person name="Sun H."/>
            <person name="Tritt A."/>
            <person name="Yoshinaga Y."/>
            <person name="Zwiers L.-H."/>
            <person name="Turgeon B."/>
            <person name="Goodwin S."/>
            <person name="Spatafora J."/>
            <person name="Crous P."/>
            <person name="Grigoriev I."/>
        </authorList>
    </citation>
    <scope>NUCLEOTIDE SEQUENCE</scope>
    <source>
        <strain evidence="6">CBS 133067</strain>
    </source>
</reference>
<dbReference type="Pfam" id="PF21365">
    <property type="entry name" value="Glyco_hydro_31_3rd"/>
    <property type="match status" value="1"/>
</dbReference>
<organism evidence="6 7">
    <name type="scientific">Rhizodiscina lignyota</name>
    <dbReference type="NCBI Taxonomy" id="1504668"/>
    <lineage>
        <taxon>Eukaryota</taxon>
        <taxon>Fungi</taxon>
        <taxon>Dikarya</taxon>
        <taxon>Ascomycota</taxon>
        <taxon>Pezizomycotina</taxon>
        <taxon>Dothideomycetes</taxon>
        <taxon>Pleosporomycetidae</taxon>
        <taxon>Aulographales</taxon>
        <taxon>Rhizodiscinaceae</taxon>
        <taxon>Rhizodiscina</taxon>
    </lineage>
</organism>
<dbReference type="GO" id="GO:0004553">
    <property type="term" value="F:hydrolase activity, hydrolyzing O-glycosyl compounds"/>
    <property type="evidence" value="ECO:0007669"/>
    <property type="project" value="InterPro"/>
</dbReference>
<feature type="signal peptide" evidence="3">
    <location>
        <begin position="1"/>
        <end position="20"/>
    </location>
</feature>
<dbReference type="Gene3D" id="2.60.40.1760">
    <property type="entry name" value="glycosyl hydrolase (family 31)"/>
    <property type="match status" value="1"/>
</dbReference>
<dbReference type="GO" id="GO:0005975">
    <property type="term" value="P:carbohydrate metabolic process"/>
    <property type="evidence" value="ECO:0007669"/>
    <property type="project" value="InterPro"/>
</dbReference>
<dbReference type="Pfam" id="PF01055">
    <property type="entry name" value="Glyco_hydro_31_2nd"/>
    <property type="match status" value="1"/>
</dbReference>
<dbReference type="InterPro" id="IPR017853">
    <property type="entry name" value="GH"/>
</dbReference>
<dbReference type="SUPFAM" id="SSF51445">
    <property type="entry name" value="(Trans)glycosidases"/>
    <property type="match status" value="1"/>
</dbReference>
<feature type="domain" description="Glycoside hydrolase family 31 TIM barrel" evidence="4">
    <location>
        <begin position="243"/>
        <end position="603"/>
    </location>
</feature>
<feature type="domain" description="Glycosyl hydrolase family 31 C-terminal" evidence="5">
    <location>
        <begin position="614"/>
        <end position="703"/>
    </location>
</feature>
<evidence type="ECO:0000256" key="3">
    <source>
        <dbReference type="SAM" id="SignalP"/>
    </source>
</evidence>
<dbReference type="EMBL" id="ML978127">
    <property type="protein sequence ID" value="KAF2098135.1"/>
    <property type="molecule type" value="Genomic_DNA"/>
</dbReference>
<dbReference type="InterPro" id="IPR000322">
    <property type="entry name" value="Glyco_hydro_31_TIM"/>
</dbReference>
<dbReference type="OrthoDB" id="10070917at2759"/>
<keyword evidence="2" id="KW-0326">Glycosidase</keyword>
<dbReference type="GO" id="GO:0030246">
    <property type="term" value="F:carbohydrate binding"/>
    <property type="evidence" value="ECO:0007669"/>
    <property type="project" value="InterPro"/>
</dbReference>
<dbReference type="InterPro" id="IPR013780">
    <property type="entry name" value="Glyco_hydro_b"/>
</dbReference>
<feature type="chain" id="PRO_5040218162" evidence="3">
    <location>
        <begin position="21"/>
        <end position="713"/>
    </location>
</feature>
<keyword evidence="2 6" id="KW-0378">Hydrolase</keyword>
<dbReference type="AlphaFoldDB" id="A0A9P4IAR4"/>
<evidence type="ECO:0000313" key="7">
    <source>
        <dbReference type="Proteomes" id="UP000799772"/>
    </source>
</evidence>
<comment type="similarity">
    <text evidence="1 2">Belongs to the glycosyl hydrolase 31 family.</text>
</comment>
<dbReference type="Gene3D" id="2.60.40.1180">
    <property type="entry name" value="Golgi alpha-mannosidase II"/>
    <property type="match status" value="1"/>
</dbReference>
<dbReference type="PANTHER" id="PTHR43863">
    <property type="entry name" value="HYDROLASE, PUTATIVE (AFU_ORTHOLOGUE AFUA_1G03140)-RELATED"/>
    <property type="match status" value="1"/>
</dbReference>
<comment type="caution">
    <text evidence="6">The sequence shown here is derived from an EMBL/GenBank/DDBJ whole genome shotgun (WGS) entry which is preliminary data.</text>
</comment>
<sequence length="713" mass="79557">MICLNYLVFFCLSVLHFVSCEQLNTTQPIRLLNGIERVLIQPWGPNAFRIRSILRKDPTGNELGAILDPPVGQSDALGTKYASTISFNDSAIVTNGILSVNVTGSTLSFWRSTGNGSRELLLQELWPTHGYNARVWEFSTAGTTSRAGARFAFALDPNEQIFGLGQHQNGLLNNKGEEYDMRHFQSQLTIPFYTSSKTYGFIWNVPSMGTVSVRKESVLVTAAQPGDFGAIMESYTAITGRSPHMPKEAQGYLQSKLRYSNQSEIERVANEFKQRKIPVSMFVIDFGSWDHLGDWKLNETAWPDPKAMSSFVRSATGAGLMTSVWPLVQPESPNWINFSMNGYLSGSSEGTGPIDYYQGEWMQEIDATNADCRSAVWALLKKNYYNLGIQNMWLDSSEGNGEGEGYSFKGGIQALQRMPYARPNSMYSLGSQAEVGAMFPFFEQQMIEDGIKEEVPNAYSDKNKSPGISLSRSAWLGSQRFGSATWNGDVQGSWDEFPIQIIGGMNAQLSGVAWWNTDIGGFYSQGGTYWSNISDPTYQELFVRWIEFGTFSPLMRNHGSRSCAPEDLDGYNYCPNEPWSYGPANEKIITKYIQLRYTLGDYLDALVTQQAATGAPINRPLFYDFAVQDPYTLTHAEDLKLQFMFGPNMLIAPVTEKGARSVQVYLPDRNTQWKSWWSNETFSGGHKVNASAPLDTIPIFYRGAKSAVLDGSL</sequence>
<dbReference type="InterPro" id="IPR051816">
    <property type="entry name" value="Glycosyl_Hydrolase_31"/>
</dbReference>
<proteinExistence type="inferred from homology"/>
<evidence type="ECO:0000313" key="6">
    <source>
        <dbReference type="EMBL" id="KAF2098135.1"/>
    </source>
</evidence>
<evidence type="ECO:0000256" key="1">
    <source>
        <dbReference type="ARBA" id="ARBA00007806"/>
    </source>
</evidence>
<dbReference type="Proteomes" id="UP000799772">
    <property type="component" value="Unassembled WGS sequence"/>
</dbReference>
<accession>A0A9P4IAR4</accession>
<evidence type="ECO:0000256" key="2">
    <source>
        <dbReference type="RuleBase" id="RU361185"/>
    </source>
</evidence>
<evidence type="ECO:0000259" key="4">
    <source>
        <dbReference type="Pfam" id="PF01055"/>
    </source>
</evidence>
<name>A0A9P4IAR4_9PEZI</name>
<gene>
    <name evidence="6" type="ORF">NA57DRAFT_57302</name>
</gene>
<dbReference type="SUPFAM" id="SSF51011">
    <property type="entry name" value="Glycosyl hydrolase domain"/>
    <property type="match status" value="1"/>
</dbReference>
<dbReference type="Gene3D" id="3.20.20.80">
    <property type="entry name" value="Glycosidases"/>
    <property type="match status" value="1"/>
</dbReference>
<keyword evidence="7" id="KW-1185">Reference proteome</keyword>